<dbReference type="PANTHER" id="PTHR47885">
    <property type="entry name" value="AP-5 COMPLEX SUBUNIT ZETA-1"/>
    <property type="match status" value="1"/>
</dbReference>
<evidence type="ECO:0000313" key="3">
    <source>
        <dbReference type="Proteomes" id="UP000604825"/>
    </source>
</evidence>
<evidence type="ECO:0000313" key="2">
    <source>
        <dbReference type="EMBL" id="CAD6262167.1"/>
    </source>
</evidence>
<organism evidence="2 3">
    <name type="scientific">Miscanthus lutarioriparius</name>
    <dbReference type="NCBI Taxonomy" id="422564"/>
    <lineage>
        <taxon>Eukaryota</taxon>
        <taxon>Viridiplantae</taxon>
        <taxon>Streptophyta</taxon>
        <taxon>Embryophyta</taxon>
        <taxon>Tracheophyta</taxon>
        <taxon>Spermatophyta</taxon>
        <taxon>Magnoliopsida</taxon>
        <taxon>Liliopsida</taxon>
        <taxon>Poales</taxon>
        <taxon>Poaceae</taxon>
        <taxon>PACMAD clade</taxon>
        <taxon>Panicoideae</taxon>
        <taxon>Andropogonodae</taxon>
        <taxon>Andropogoneae</taxon>
        <taxon>Saccharinae</taxon>
        <taxon>Miscanthus</taxon>
    </lineage>
</organism>
<evidence type="ECO:0000259" key="1">
    <source>
        <dbReference type="Pfam" id="PF14764"/>
    </source>
</evidence>
<dbReference type="InterPro" id="IPR055450">
    <property type="entry name" value="AP5Z1_ARM"/>
</dbReference>
<dbReference type="PANTHER" id="PTHR47885:SF1">
    <property type="entry name" value="AP-5 COMPLEX SUBUNIT ZETA-1"/>
    <property type="match status" value="1"/>
</dbReference>
<name>A0A811R0H4_9POAL</name>
<reference evidence="2" key="1">
    <citation type="submission" date="2020-10" db="EMBL/GenBank/DDBJ databases">
        <authorList>
            <person name="Han B."/>
            <person name="Lu T."/>
            <person name="Zhao Q."/>
            <person name="Huang X."/>
            <person name="Zhao Y."/>
        </authorList>
    </citation>
    <scope>NUCLEOTIDE SEQUENCE</scope>
</reference>
<proteinExistence type="predicted"/>
<dbReference type="Proteomes" id="UP000604825">
    <property type="component" value="Unassembled WGS sequence"/>
</dbReference>
<dbReference type="EMBL" id="CAJGYO010000012">
    <property type="protein sequence ID" value="CAD6262167.1"/>
    <property type="molecule type" value="Genomic_DNA"/>
</dbReference>
<dbReference type="Pfam" id="PF14764">
    <property type="entry name" value="SPG48"/>
    <property type="match status" value="1"/>
</dbReference>
<sequence>MASPGLAAGDGIYDFHLRSLSAASRDSAAAADPASDPNLLQSVTASPFDPLSPMSGFLDVRRVCEMCRTAKEAKDEMVARAFPVMGKLFQRCATAPTQAVASTGVLLLCSVFFRTRPSCKFFLDFGEAVLHDADGSLKTFFRSCLSREFADPIVAERTVEFLVTNKTKILSSFPNLIPQFYPLLLKLIASNGERLENKFAEVLPLMMSAGSFLPLFLFLMDLPMLVVALEKVERSSGTLIGSSIATIQKSAAPEMLLALMDEAVMFKQVYTRRHRARDVRRAQNALALLRCQHHQGAL</sequence>
<dbReference type="AlphaFoldDB" id="A0A811R0H4"/>
<feature type="domain" description="AP-5 complex subunit zeta-1 ARM repeats" evidence="1">
    <location>
        <begin position="61"/>
        <end position="186"/>
    </location>
</feature>
<gene>
    <name evidence="2" type="ORF">NCGR_LOCUS45545</name>
</gene>
<comment type="caution">
    <text evidence="2">The sequence shown here is derived from an EMBL/GenBank/DDBJ whole genome shotgun (WGS) entry which is preliminary data.</text>
</comment>
<accession>A0A811R0H4</accession>
<keyword evidence="3" id="KW-1185">Reference proteome</keyword>
<dbReference type="OrthoDB" id="744564at2759"/>
<protein>
    <recommendedName>
        <fullName evidence="1">AP-5 complex subunit zeta-1 ARM repeats domain-containing protein</fullName>
    </recommendedName>
</protein>